<reference evidence="3 4" key="1">
    <citation type="submission" date="2018-06" db="EMBL/GenBank/DDBJ databases">
        <title>Thermoflavimicrobium daqus sp. nov., a thermophilic microbe isolated from Moutai-flavour Daqu.</title>
        <authorList>
            <person name="Wang X."/>
            <person name="Zhou H."/>
        </authorList>
    </citation>
    <scope>NUCLEOTIDE SEQUENCE [LARGE SCALE GENOMIC DNA]</scope>
    <source>
        <strain evidence="3 4">FBKL4.011</strain>
    </source>
</reference>
<dbReference type="SUPFAM" id="SSF54197">
    <property type="entry name" value="HIT-like"/>
    <property type="match status" value="1"/>
</dbReference>
<dbReference type="OrthoDB" id="1803128at2"/>
<organism evidence="3 4">
    <name type="scientific">Thermoflavimicrobium daqui</name>
    <dbReference type="NCBI Taxonomy" id="2137476"/>
    <lineage>
        <taxon>Bacteria</taxon>
        <taxon>Bacillati</taxon>
        <taxon>Bacillota</taxon>
        <taxon>Bacilli</taxon>
        <taxon>Bacillales</taxon>
        <taxon>Thermoactinomycetaceae</taxon>
        <taxon>Thermoflavimicrobium</taxon>
    </lineage>
</organism>
<dbReference type="InterPro" id="IPR046322">
    <property type="entry name" value="DUF4931"/>
</dbReference>
<dbReference type="Proteomes" id="UP000251213">
    <property type="component" value="Unassembled WGS sequence"/>
</dbReference>
<dbReference type="AlphaFoldDB" id="A0A364K511"/>
<dbReference type="Pfam" id="PF20956">
    <property type="entry name" value="DUF4931_C"/>
    <property type="match status" value="1"/>
</dbReference>
<evidence type="ECO:0000313" key="3">
    <source>
        <dbReference type="EMBL" id="RAL24442.1"/>
    </source>
</evidence>
<dbReference type="PIRSF" id="PIRSF031505">
    <property type="entry name" value="GalT_short"/>
    <property type="match status" value="1"/>
</dbReference>
<dbReference type="InterPro" id="IPR012361">
    <property type="entry name" value="GalT_short"/>
</dbReference>
<protein>
    <submittedName>
        <fullName evidence="3">DUF4931 domain-containing protein</fullName>
    </submittedName>
</protein>
<feature type="domain" description="DUF4931" evidence="2">
    <location>
        <begin position="135"/>
        <end position="251"/>
    </location>
</feature>
<dbReference type="InterPro" id="IPR036265">
    <property type="entry name" value="HIT-like_sf"/>
</dbReference>
<proteinExistence type="predicted"/>
<dbReference type="Gene3D" id="3.30.428.10">
    <property type="entry name" value="HIT-like"/>
    <property type="match status" value="1"/>
</dbReference>
<gene>
    <name evidence="3" type="ORF">DL897_08955</name>
</gene>
<sequence>MDSHLIFNAQLAKGKPNSIKNRQTICPFCNYCDEEAILARKGSILLVKNKYPTLEKTFQTVLIETDNCDEELSQYPKGHLYDLFQFGVDYWLEMEQSRKYASVLFYKNHGPLSGGSIHHAHMQIVGLENYDYSKSVKKEYFEGIVIDQKQGVTLNISTKPKIGFYEFNIILPNRKNINRMADYIQIMVRFLLHDFHKDLTSYNLFFYLVDDQIMVKIVPRFPVSPFYVGYSIPQVPNQLELTREKIRSLYFK</sequence>
<evidence type="ECO:0000313" key="4">
    <source>
        <dbReference type="Proteomes" id="UP000251213"/>
    </source>
</evidence>
<evidence type="ECO:0000259" key="1">
    <source>
        <dbReference type="Pfam" id="PF16285"/>
    </source>
</evidence>
<name>A0A364K511_9BACL</name>
<dbReference type="Pfam" id="PF16285">
    <property type="entry name" value="DUF4931_N"/>
    <property type="match status" value="1"/>
</dbReference>
<accession>A0A364K511</accession>
<evidence type="ECO:0000259" key="2">
    <source>
        <dbReference type="Pfam" id="PF20956"/>
    </source>
</evidence>
<comment type="caution">
    <text evidence="3">The sequence shown here is derived from an EMBL/GenBank/DDBJ whole genome shotgun (WGS) entry which is preliminary data.</text>
</comment>
<reference evidence="3 4" key="2">
    <citation type="submission" date="2018-06" db="EMBL/GenBank/DDBJ databases">
        <authorList>
            <person name="Zhirakovskaya E."/>
        </authorList>
    </citation>
    <scope>NUCLEOTIDE SEQUENCE [LARGE SCALE GENOMIC DNA]</scope>
    <source>
        <strain evidence="3 4">FBKL4.011</strain>
    </source>
</reference>
<keyword evidence="4" id="KW-1185">Reference proteome</keyword>
<dbReference type="EMBL" id="QJKK01000004">
    <property type="protein sequence ID" value="RAL24442.1"/>
    <property type="molecule type" value="Genomic_DNA"/>
</dbReference>
<feature type="domain" description="DUF4931" evidence="1">
    <location>
        <begin position="7"/>
        <end position="129"/>
    </location>
</feature>
<dbReference type="InterPro" id="IPR049285">
    <property type="entry name" value="DUF4931_C"/>
</dbReference>
<dbReference type="RefSeq" id="WP_113658813.1">
    <property type="nucleotide sequence ID" value="NZ_KZ845666.1"/>
</dbReference>